<dbReference type="Proteomes" id="UP000253273">
    <property type="component" value="Chromosome"/>
</dbReference>
<dbReference type="KEGG" id="haj:DU500_01310"/>
<feature type="domain" description="DAC" evidence="1">
    <location>
        <begin position="14"/>
        <end position="176"/>
    </location>
</feature>
<dbReference type="OrthoDB" id="205384at2157"/>
<sequence length="185" mass="20933">MGDLDRVLRKYATSQKLMDRIRYTAETLSMEFERWDEQHVSGPSLYFLVVADVDFAHYTDPLGGNRWPVERCRVVSESTESFTKVARDVAFSCDGAVVVTGDGTIQEQMVRVRSPGRGEIGDAGDLDYPDWMGTKHLSALETSTREGVLWAVTLSEEDGRVTTFLDGSYQDYPRPEIGGRWRPER</sequence>
<dbReference type="Gene3D" id="3.40.1700.10">
    <property type="entry name" value="DNA integrity scanning protein, DisA, N-terminal domain"/>
    <property type="match status" value="1"/>
</dbReference>
<dbReference type="EMBL" id="CP031150">
    <property type="protein sequence ID" value="AXG05170.1"/>
    <property type="molecule type" value="Genomic_DNA"/>
</dbReference>
<evidence type="ECO:0000313" key="2">
    <source>
        <dbReference type="EMBL" id="AXG05170.1"/>
    </source>
</evidence>
<accession>A0A345DYZ8</accession>
<dbReference type="InterPro" id="IPR003390">
    <property type="entry name" value="DNA_integrity_scan_DisA_N"/>
</dbReference>
<evidence type="ECO:0000259" key="1">
    <source>
        <dbReference type="PROSITE" id="PS51794"/>
    </source>
</evidence>
<reference evidence="2 3" key="1">
    <citation type="submission" date="2018-07" db="EMBL/GenBank/DDBJ databases">
        <title>Genome sequences of Haloplanus sp. CBA1113.</title>
        <authorList>
            <person name="Kim Y.B."/>
            <person name="Roh S.W."/>
        </authorList>
    </citation>
    <scope>NUCLEOTIDE SEQUENCE [LARGE SCALE GENOMIC DNA]</scope>
    <source>
        <strain evidence="2 3">CBA1113</strain>
    </source>
</reference>
<name>A0A345DYZ8_9EURY</name>
<dbReference type="RefSeq" id="WP_114584322.1">
    <property type="nucleotide sequence ID" value="NZ_CP031150.1"/>
</dbReference>
<dbReference type="SUPFAM" id="SSF143597">
    <property type="entry name" value="YojJ-like"/>
    <property type="match status" value="1"/>
</dbReference>
<dbReference type="PROSITE" id="PS51794">
    <property type="entry name" value="DAC"/>
    <property type="match status" value="1"/>
</dbReference>
<proteinExistence type="predicted"/>
<dbReference type="InterPro" id="IPR036888">
    <property type="entry name" value="DNA_integrity_DisA_N_sf"/>
</dbReference>
<protein>
    <recommendedName>
        <fullName evidence="1">DAC domain-containing protein</fullName>
    </recommendedName>
</protein>
<dbReference type="GeneID" id="37281981"/>
<evidence type="ECO:0000313" key="3">
    <source>
        <dbReference type="Proteomes" id="UP000253273"/>
    </source>
</evidence>
<dbReference type="AlphaFoldDB" id="A0A345DYZ8"/>
<gene>
    <name evidence="2" type="ORF">DU500_01310</name>
</gene>
<keyword evidence="3" id="KW-1185">Reference proteome</keyword>
<organism evidence="2 3">
    <name type="scientific">Haloplanus rubicundus</name>
    <dbReference type="NCBI Taxonomy" id="1547898"/>
    <lineage>
        <taxon>Archaea</taxon>
        <taxon>Methanobacteriati</taxon>
        <taxon>Methanobacteriota</taxon>
        <taxon>Stenosarchaea group</taxon>
        <taxon>Halobacteria</taxon>
        <taxon>Halobacteriales</taxon>
        <taxon>Haloferacaceae</taxon>
        <taxon>Haloplanus</taxon>
    </lineage>
</organism>